<reference evidence="2 3" key="1">
    <citation type="submission" date="2017-09" db="EMBL/GenBank/DDBJ databases">
        <title>Streptomyces genome completion.</title>
        <authorList>
            <person name="Lee N."/>
            <person name="Cho B.-K."/>
        </authorList>
    </citation>
    <scope>NUCLEOTIDE SEQUENCE [LARGE SCALE GENOMIC DNA]</scope>
    <source>
        <strain evidence="2 3">ATCC 14899</strain>
    </source>
</reference>
<dbReference type="AlphaFoldDB" id="A0A5P2W1G0"/>
<accession>A0A5P2W1G0</accession>
<evidence type="ECO:0000313" key="3">
    <source>
        <dbReference type="Proteomes" id="UP000325763"/>
    </source>
</evidence>
<sequence>MGVIYALAAVVFGSAVAGVMLGGPWMLVWFLPAMAGSLVAIWCVRHGIRLGRATVKDEPGSAVAEQE</sequence>
<dbReference type="EMBL" id="CP023747">
    <property type="protein sequence ID" value="QEV39508.1"/>
    <property type="molecule type" value="Genomic_DNA"/>
</dbReference>
<feature type="transmembrane region" description="Helical" evidence="1">
    <location>
        <begin position="27"/>
        <end position="44"/>
    </location>
</feature>
<proteinExistence type="predicted"/>
<gene>
    <name evidence="2" type="ORF">CP978_13900</name>
</gene>
<evidence type="ECO:0000256" key="1">
    <source>
        <dbReference type="SAM" id="Phobius"/>
    </source>
</evidence>
<keyword evidence="1" id="KW-0812">Transmembrane</keyword>
<protein>
    <submittedName>
        <fullName evidence="2">Uncharacterized protein</fullName>
    </submittedName>
</protein>
<dbReference type="KEGG" id="snq:CP978_13900"/>
<evidence type="ECO:0000313" key="2">
    <source>
        <dbReference type="EMBL" id="QEV39508.1"/>
    </source>
</evidence>
<keyword evidence="1" id="KW-0472">Membrane</keyword>
<keyword evidence="1" id="KW-1133">Transmembrane helix</keyword>
<organism evidence="2 3">
    <name type="scientific">Streptomyces nodosus</name>
    <dbReference type="NCBI Taxonomy" id="40318"/>
    <lineage>
        <taxon>Bacteria</taxon>
        <taxon>Bacillati</taxon>
        <taxon>Actinomycetota</taxon>
        <taxon>Actinomycetes</taxon>
        <taxon>Kitasatosporales</taxon>
        <taxon>Streptomycetaceae</taxon>
        <taxon>Streptomyces</taxon>
    </lineage>
</organism>
<dbReference type="Proteomes" id="UP000325763">
    <property type="component" value="Chromosome"/>
</dbReference>
<name>A0A5P2W1G0_9ACTN</name>